<reference evidence="2" key="1">
    <citation type="submission" date="2011-03" db="EMBL/GenBank/DDBJ databases">
        <title>Draft genome sequence of Brevundimonas diminuta.</title>
        <authorList>
            <person name="Brown P.J.B."/>
            <person name="Buechlein A."/>
            <person name="Hemmerich C."/>
            <person name="Brun Y.V."/>
        </authorList>
    </citation>
    <scope>NUCLEOTIDE SEQUENCE [LARGE SCALE GENOMIC DNA]</scope>
    <source>
        <strain evidence="2">C19</strain>
    </source>
</reference>
<name>F4QJ29_9CAUL</name>
<gene>
    <name evidence="1" type="ORF">ABI_02920</name>
</gene>
<keyword evidence="2" id="KW-1185">Reference proteome</keyword>
<dbReference type="RefSeq" id="WP_006271026.1">
    <property type="nucleotide sequence ID" value="NZ_GL883077.1"/>
</dbReference>
<dbReference type="AlphaFoldDB" id="F4QJ29"/>
<organism evidence="1 2">
    <name type="scientific">Asticcacaulis biprosthecium C19</name>
    <dbReference type="NCBI Taxonomy" id="715226"/>
    <lineage>
        <taxon>Bacteria</taxon>
        <taxon>Pseudomonadati</taxon>
        <taxon>Pseudomonadota</taxon>
        <taxon>Alphaproteobacteria</taxon>
        <taxon>Caulobacterales</taxon>
        <taxon>Caulobacteraceae</taxon>
        <taxon>Asticcacaulis</taxon>
    </lineage>
</organism>
<evidence type="ECO:0000313" key="2">
    <source>
        <dbReference type="Proteomes" id="UP000006512"/>
    </source>
</evidence>
<evidence type="ECO:0000313" key="1">
    <source>
        <dbReference type="EMBL" id="EGF91860.1"/>
    </source>
</evidence>
<dbReference type="EMBL" id="GL883077">
    <property type="protein sequence ID" value="EGF91860.1"/>
    <property type="molecule type" value="Genomic_DNA"/>
</dbReference>
<sequence length="461" mass="49748">MAAFSTLMIGPDGRGRDFRIRAQAQAPEAAVAPDAQAGGVPLILARWAETAEPDLVACLPVPGGDCVVLRARNQGRRESGFACFANAVVVQAGPQQERICLAMLAAIPEPDGSDAFARRPLTVDSLSDPAVPAHNWANHNWANHNWEGLEPRWHRRVVISDGTPPETVLASILTSLAPAENTVMGWANSVHWAPALGPSALIVVAPGRDSQVLGFEPARMTAAGFDGARYLTPLPLRIRDRFLTLMPSGTVIKTDAIEDEATTLASRLLGQMDYDNGLSQILRFAAVPASECDGFFLHLAQRLFGEFVAAHGAQLKRTLDIFEAPEHRALMSPLGPVAPYVLDSSVLCAALDTATLTRMMERHNLAAVLGERRDLARILTDVRSEIAVAIYDRLLSGDVTPVADGLTAAARRLFARRTPYGMPAVLNRHLTAPASFAKTRLLTELVLLIYQPDMPASKRYG</sequence>
<dbReference type="Proteomes" id="UP000006512">
    <property type="component" value="Unassembled WGS sequence"/>
</dbReference>
<accession>F4QJ29</accession>
<dbReference type="HOGENOM" id="CLU_592704_0_0_5"/>
<dbReference type="STRING" id="715226.ABI_02920"/>
<dbReference type="OrthoDB" id="9818824at2"/>
<protein>
    <submittedName>
        <fullName evidence="1">Uncharacterized protein</fullName>
    </submittedName>
</protein>
<proteinExistence type="predicted"/>